<feature type="transmembrane region" description="Helical" evidence="8">
    <location>
        <begin position="219"/>
        <end position="241"/>
    </location>
</feature>
<dbReference type="OrthoDB" id="9807293at2"/>
<dbReference type="InterPro" id="IPR023271">
    <property type="entry name" value="Aquaporin-like"/>
</dbReference>
<evidence type="ECO:0000256" key="6">
    <source>
        <dbReference type="ARBA" id="ARBA00023136"/>
    </source>
</evidence>
<keyword evidence="5 8" id="KW-1133">Transmembrane helix</keyword>
<dbReference type="EMBL" id="PGFA01000001">
    <property type="protein sequence ID" value="PJJ59017.1"/>
    <property type="molecule type" value="Genomic_DNA"/>
</dbReference>
<accession>A0A2M9BM32</accession>
<reference evidence="9 10" key="1">
    <citation type="submission" date="2017-11" db="EMBL/GenBank/DDBJ databases">
        <title>Genomic Encyclopedia of Archaeal and Bacterial Type Strains, Phase II (KMG-II): From Individual Species to Whole Genera.</title>
        <authorList>
            <person name="Goeker M."/>
        </authorList>
    </citation>
    <scope>NUCLEOTIDE SEQUENCE [LARGE SCALE GENOMIC DNA]</scope>
    <source>
        <strain evidence="9 10">DSM 11115</strain>
    </source>
</reference>
<keyword evidence="4 7" id="KW-0812">Transmembrane</keyword>
<evidence type="ECO:0000256" key="5">
    <source>
        <dbReference type="ARBA" id="ARBA00022989"/>
    </source>
</evidence>
<evidence type="ECO:0000313" key="10">
    <source>
        <dbReference type="Proteomes" id="UP000228535"/>
    </source>
</evidence>
<dbReference type="InterPro" id="IPR050363">
    <property type="entry name" value="MIP/Aquaporin"/>
</dbReference>
<comment type="similarity">
    <text evidence="2 7">Belongs to the MIP/aquaporin (TC 1.A.8) family.</text>
</comment>
<organism evidence="9 10">
    <name type="scientific">Hymenobacter chitinivorans DSM 11115</name>
    <dbReference type="NCBI Taxonomy" id="1121954"/>
    <lineage>
        <taxon>Bacteria</taxon>
        <taxon>Pseudomonadati</taxon>
        <taxon>Bacteroidota</taxon>
        <taxon>Cytophagia</taxon>
        <taxon>Cytophagales</taxon>
        <taxon>Hymenobacteraceae</taxon>
        <taxon>Hymenobacter</taxon>
    </lineage>
</organism>
<evidence type="ECO:0000256" key="2">
    <source>
        <dbReference type="ARBA" id="ARBA00006175"/>
    </source>
</evidence>
<evidence type="ECO:0000256" key="7">
    <source>
        <dbReference type="RuleBase" id="RU000477"/>
    </source>
</evidence>
<dbReference type="Proteomes" id="UP000228535">
    <property type="component" value="Unassembled WGS sequence"/>
</dbReference>
<feature type="transmembrane region" description="Helical" evidence="8">
    <location>
        <begin position="173"/>
        <end position="192"/>
    </location>
</feature>
<feature type="transmembrane region" description="Helical" evidence="8">
    <location>
        <begin position="85"/>
        <end position="104"/>
    </location>
</feature>
<gene>
    <name evidence="9" type="ORF">CLV45_0430</name>
</gene>
<dbReference type="PANTHER" id="PTHR43829:SF9">
    <property type="entry name" value="AQUAPORIN-9"/>
    <property type="match status" value="1"/>
</dbReference>
<keyword evidence="10" id="KW-1185">Reference proteome</keyword>
<dbReference type="Pfam" id="PF00230">
    <property type="entry name" value="MIP"/>
    <property type="match status" value="1"/>
</dbReference>
<dbReference type="GO" id="GO:0015254">
    <property type="term" value="F:glycerol channel activity"/>
    <property type="evidence" value="ECO:0007669"/>
    <property type="project" value="TreeGrafter"/>
</dbReference>
<keyword evidence="6 8" id="KW-0472">Membrane</keyword>
<dbReference type="RefSeq" id="WP_100334757.1">
    <property type="nucleotide sequence ID" value="NZ_PGFA01000001.1"/>
</dbReference>
<comment type="subcellular location">
    <subcellularLocation>
        <location evidence="1">Membrane</location>
        <topology evidence="1">Multi-pass membrane protein</topology>
    </subcellularLocation>
</comment>
<feature type="transmembrane region" description="Helical" evidence="8">
    <location>
        <begin position="33"/>
        <end position="54"/>
    </location>
</feature>
<proteinExistence type="inferred from homology"/>
<comment type="caution">
    <text evidence="9">The sequence shown here is derived from an EMBL/GenBank/DDBJ whole genome shotgun (WGS) entry which is preliminary data.</text>
</comment>
<dbReference type="AlphaFoldDB" id="A0A2M9BM32"/>
<name>A0A2M9BM32_9BACT</name>
<dbReference type="SUPFAM" id="SSF81338">
    <property type="entry name" value="Aquaporin-like"/>
    <property type="match status" value="1"/>
</dbReference>
<evidence type="ECO:0000313" key="9">
    <source>
        <dbReference type="EMBL" id="PJJ59017.1"/>
    </source>
</evidence>
<keyword evidence="3 7" id="KW-0813">Transport</keyword>
<sequence>MTPFTAELVGSALLLTLGNGVVANVVLQNTKGHGSGWLVITTAWALSVFVGVVVAGPVSGAHLNPAVTLGLAVAGKFAWNLVPEYVLAQFLGSFLGATLVWLLYKDHFDQTPEPRLKLAVFCTGPAIRNHASNLLNELVGTLVLVFTILYISGAEITPTHTAVGLGSVGALPVALLVWVIGLGLGGTTGYGINPTRDFAPRLAHALLPVRGKGSSEWSYGWIPVVGPLLGGVAAAGLYLWLG</sequence>
<dbReference type="Gene3D" id="1.20.1080.10">
    <property type="entry name" value="Glycerol uptake facilitator protein"/>
    <property type="match status" value="1"/>
</dbReference>
<protein>
    <submittedName>
        <fullName evidence="9">Glycerol uptake facilitator protein</fullName>
    </submittedName>
</protein>
<evidence type="ECO:0000256" key="8">
    <source>
        <dbReference type="SAM" id="Phobius"/>
    </source>
</evidence>
<evidence type="ECO:0000256" key="1">
    <source>
        <dbReference type="ARBA" id="ARBA00004141"/>
    </source>
</evidence>
<feature type="transmembrane region" description="Helical" evidence="8">
    <location>
        <begin position="134"/>
        <end position="153"/>
    </location>
</feature>
<dbReference type="PANTHER" id="PTHR43829">
    <property type="entry name" value="AQUAPORIN OR AQUAGLYCEROPORIN RELATED"/>
    <property type="match status" value="1"/>
</dbReference>
<dbReference type="PROSITE" id="PS00221">
    <property type="entry name" value="MIP"/>
    <property type="match status" value="1"/>
</dbReference>
<dbReference type="InterPro" id="IPR000425">
    <property type="entry name" value="MIP"/>
</dbReference>
<dbReference type="GO" id="GO:0005886">
    <property type="term" value="C:plasma membrane"/>
    <property type="evidence" value="ECO:0007669"/>
    <property type="project" value="TreeGrafter"/>
</dbReference>
<evidence type="ECO:0000256" key="4">
    <source>
        <dbReference type="ARBA" id="ARBA00022692"/>
    </source>
</evidence>
<evidence type="ECO:0000256" key="3">
    <source>
        <dbReference type="ARBA" id="ARBA00022448"/>
    </source>
</evidence>
<dbReference type="InterPro" id="IPR022357">
    <property type="entry name" value="MIP_CS"/>
</dbReference>
<dbReference type="PRINTS" id="PR00783">
    <property type="entry name" value="MINTRINSICP"/>
</dbReference>